<comment type="subcellular location">
    <subcellularLocation>
        <location evidence="1">Host cell</location>
    </subcellularLocation>
    <subcellularLocation>
        <location evidence="2">Secreted</location>
    </subcellularLocation>
</comment>
<accession>K3XBL9</accession>
<evidence type="ECO:0000259" key="4">
    <source>
        <dbReference type="Pfam" id="PF20147"/>
    </source>
</evidence>
<keyword evidence="3" id="KW-0964">Secreted</keyword>
<dbReference type="VEuPathDB" id="FungiDB:PYU1_G014587"/>
<evidence type="ECO:0000313" key="6">
    <source>
        <dbReference type="Proteomes" id="UP000019132"/>
    </source>
</evidence>
<dbReference type="EnsemblProtists" id="PYU1_T014618">
    <property type="protein sequence ID" value="PYU1_T014618"/>
    <property type="gene ID" value="PYU1_G014587"/>
</dbReference>
<dbReference type="STRING" id="431595.K3XBL9"/>
<dbReference type="HOGENOM" id="CLU_114740_1_0_1"/>
<reference evidence="6" key="1">
    <citation type="journal article" date="2010" name="Genome Biol.">
        <title>Genome sequence of the necrotrophic plant pathogen Pythium ultimum reveals original pathogenicity mechanisms and effector repertoire.</title>
        <authorList>
            <person name="Levesque C.A."/>
            <person name="Brouwer H."/>
            <person name="Cano L."/>
            <person name="Hamilton J.P."/>
            <person name="Holt C."/>
            <person name="Huitema E."/>
            <person name="Raffaele S."/>
            <person name="Robideau G.P."/>
            <person name="Thines M."/>
            <person name="Win J."/>
            <person name="Zerillo M.M."/>
            <person name="Beakes G.W."/>
            <person name="Boore J.L."/>
            <person name="Busam D."/>
            <person name="Dumas B."/>
            <person name="Ferriera S."/>
            <person name="Fuerstenberg S.I."/>
            <person name="Gachon C.M."/>
            <person name="Gaulin E."/>
            <person name="Govers F."/>
            <person name="Grenville-Briggs L."/>
            <person name="Horner N."/>
            <person name="Hostetler J."/>
            <person name="Jiang R.H."/>
            <person name="Johnson J."/>
            <person name="Krajaejun T."/>
            <person name="Lin H."/>
            <person name="Meijer H.J."/>
            <person name="Moore B."/>
            <person name="Morris P."/>
            <person name="Phuntmart V."/>
            <person name="Puiu D."/>
            <person name="Shetty J."/>
            <person name="Stajich J.E."/>
            <person name="Tripathy S."/>
            <person name="Wawra S."/>
            <person name="van West P."/>
            <person name="Whitty B.R."/>
            <person name="Coutinho P.M."/>
            <person name="Henrissat B."/>
            <person name="Martin F."/>
            <person name="Thomas P.D."/>
            <person name="Tyler B.M."/>
            <person name="De Vries R.P."/>
            <person name="Kamoun S."/>
            <person name="Yandell M."/>
            <person name="Tisserat N."/>
            <person name="Buell C.R."/>
        </authorList>
    </citation>
    <scope>NUCLEOTIDE SEQUENCE</scope>
    <source>
        <strain evidence="6">DAOM:BR144</strain>
    </source>
</reference>
<dbReference type="Proteomes" id="UP000019132">
    <property type="component" value="Unassembled WGS sequence"/>
</dbReference>
<dbReference type="EMBL" id="GL376618">
    <property type="status" value="NOT_ANNOTATED_CDS"/>
    <property type="molecule type" value="Genomic_DNA"/>
</dbReference>
<dbReference type="AlphaFoldDB" id="K3XBL9"/>
<reference evidence="5" key="3">
    <citation type="submission" date="2015-02" db="UniProtKB">
        <authorList>
            <consortium name="EnsemblProtists"/>
        </authorList>
    </citation>
    <scope>IDENTIFICATION</scope>
    <source>
        <strain evidence="5">DAOM BR144</strain>
    </source>
</reference>
<keyword evidence="6" id="KW-1185">Reference proteome</keyword>
<sequence length="121" mass="13826">MAALVGVKCGAFRIDMEASMTVCDLRKAVKERENGRISDTDELDLYLTKRTEGDENNAWLRDDDDATVQLENRAVPSHIKAIVEDEKGRMKAMWTLQKWMDENKMSLPPASRHIHVLVVVR</sequence>
<evidence type="ECO:0000313" key="5">
    <source>
        <dbReference type="EnsemblProtists" id="PYU1_T014618"/>
    </source>
</evidence>
<organism evidence="5 6">
    <name type="scientific">Globisporangium ultimum (strain ATCC 200006 / CBS 805.95 / DAOM BR144)</name>
    <name type="common">Pythium ultimum</name>
    <dbReference type="NCBI Taxonomy" id="431595"/>
    <lineage>
        <taxon>Eukaryota</taxon>
        <taxon>Sar</taxon>
        <taxon>Stramenopiles</taxon>
        <taxon>Oomycota</taxon>
        <taxon>Peronosporomycetes</taxon>
        <taxon>Pythiales</taxon>
        <taxon>Pythiaceae</taxon>
        <taxon>Globisporangium</taxon>
    </lineage>
</organism>
<dbReference type="GO" id="GO:0043657">
    <property type="term" value="C:host cell"/>
    <property type="evidence" value="ECO:0007669"/>
    <property type="project" value="UniProtKB-SubCell"/>
</dbReference>
<evidence type="ECO:0000256" key="2">
    <source>
        <dbReference type="ARBA" id="ARBA00004613"/>
    </source>
</evidence>
<proteinExistence type="predicted"/>
<reference evidence="6" key="2">
    <citation type="submission" date="2010-04" db="EMBL/GenBank/DDBJ databases">
        <authorList>
            <person name="Buell R."/>
            <person name="Hamilton J."/>
            <person name="Hostetler J."/>
        </authorList>
    </citation>
    <scope>NUCLEOTIDE SEQUENCE [LARGE SCALE GENOMIC DNA]</scope>
    <source>
        <strain evidence="6">DAOM:BR144</strain>
    </source>
</reference>
<evidence type="ECO:0000256" key="3">
    <source>
        <dbReference type="ARBA" id="ARBA00022525"/>
    </source>
</evidence>
<dbReference type="InterPro" id="IPR045379">
    <property type="entry name" value="Crinkler_N"/>
</dbReference>
<dbReference type="GO" id="GO:0005576">
    <property type="term" value="C:extracellular region"/>
    <property type="evidence" value="ECO:0007669"/>
    <property type="project" value="UniProtKB-SubCell"/>
</dbReference>
<evidence type="ECO:0000256" key="1">
    <source>
        <dbReference type="ARBA" id="ARBA00004340"/>
    </source>
</evidence>
<dbReference type="InParanoid" id="K3XBL9"/>
<protein>
    <recommendedName>
        <fullName evidence="4">Crinkler effector protein N-terminal domain-containing protein</fullName>
    </recommendedName>
</protein>
<dbReference type="Pfam" id="PF20147">
    <property type="entry name" value="Crinkler"/>
    <property type="match status" value="1"/>
</dbReference>
<name>K3XBL9_GLOUD</name>
<feature type="domain" description="Crinkler effector protein N-terminal" evidence="4">
    <location>
        <begin position="4"/>
        <end position="119"/>
    </location>
</feature>